<dbReference type="PANTHER" id="PTHR33933:SF3">
    <property type="entry name" value="PROTEIN ADENYLYLTRANSFERASE MJ0604-RELATED"/>
    <property type="match status" value="1"/>
</dbReference>
<dbReference type="RefSeq" id="WP_022046092.1">
    <property type="nucleotide sequence ID" value="NZ_JAJCJO010000021.1"/>
</dbReference>
<feature type="domain" description="Polymerase beta nucleotidyltransferase" evidence="1">
    <location>
        <begin position="19"/>
        <end position="104"/>
    </location>
</feature>
<dbReference type="Gene3D" id="3.30.460.10">
    <property type="entry name" value="Beta Polymerase, domain 2"/>
    <property type="match status" value="1"/>
</dbReference>
<dbReference type="InterPro" id="IPR041633">
    <property type="entry name" value="Polbeta"/>
</dbReference>
<dbReference type="InterPro" id="IPR043519">
    <property type="entry name" value="NT_sf"/>
</dbReference>
<dbReference type="SUPFAM" id="SSF81301">
    <property type="entry name" value="Nucleotidyltransferase"/>
    <property type="match status" value="1"/>
</dbReference>
<evidence type="ECO:0000313" key="2">
    <source>
        <dbReference type="EMBL" id="MTR80552.1"/>
    </source>
</evidence>
<dbReference type="Proteomes" id="UP000446657">
    <property type="component" value="Unassembled WGS sequence"/>
</dbReference>
<comment type="caution">
    <text evidence="2">The sequence shown here is derived from an EMBL/GenBank/DDBJ whole genome shotgun (WGS) entry which is preliminary data.</text>
</comment>
<protein>
    <submittedName>
        <fullName evidence="2">Nucleotidyltransferase domain-containing protein</fullName>
    </submittedName>
</protein>
<organism evidence="2 3">
    <name type="scientific">Roseburia faecis</name>
    <dbReference type="NCBI Taxonomy" id="301302"/>
    <lineage>
        <taxon>Bacteria</taxon>
        <taxon>Bacillati</taxon>
        <taxon>Bacillota</taxon>
        <taxon>Clostridia</taxon>
        <taxon>Lachnospirales</taxon>
        <taxon>Lachnospiraceae</taxon>
        <taxon>Roseburia</taxon>
    </lineage>
</organism>
<dbReference type="CDD" id="cd05403">
    <property type="entry name" value="NT_KNTase_like"/>
    <property type="match status" value="1"/>
</dbReference>
<accession>A0A844KIF8</accession>
<name>A0A844KIF8_9FIRM</name>
<gene>
    <name evidence="2" type="ORF">GMD30_02275</name>
</gene>
<evidence type="ECO:0000259" key="1">
    <source>
        <dbReference type="Pfam" id="PF18765"/>
    </source>
</evidence>
<proteinExistence type="predicted"/>
<dbReference type="GO" id="GO:0016740">
    <property type="term" value="F:transferase activity"/>
    <property type="evidence" value="ECO:0007669"/>
    <property type="project" value="UniProtKB-KW"/>
</dbReference>
<dbReference type="AlphaFoldDB" id="A0A844KIF8"/>
<dbReference type="PANTHER" id="PTHR33933">
    <property type="entry name" value="NUCLEOTIDYLTRANSFERASE"/>
    <property type="match status" value="1"/>
</dbReference>
<keyword evidence="2" id="KW-0808">Transferase</keyword>
<evidence type="ECO:0000313" key="3">
    <source>
        <dbReference type="Proteomes" id="UP000446657"/>
    </source>
</evidence>
<dbReference type="Pfam" id="PF18765">
    <property type="entry name" value="Polbeta"/>
    <property type="match status" value="1"/>
</dbReference>
<sequence length="109" mass="12750">MLTDMMKDELVKGLLNLFHENLSMIILYGSVARNEATSESDIDIAIITKNDMNEEIRNKFICWSAEMDIRYDKIFSIIDIKEENMKKWGEVLPFYKNVQKEGVILWKAA</sequence>
<reference evidence="2 3" key="1">
    <citation type="journal article" date="2019" name="Nat. Med.">
        <title>A library of human gut bacterial isolates paired with longitudinal multiomics data enables mechanistic microbiome research.</title>
        <authorList>
            <person name="Poyet M."/>
            <person name="Groussin M."/>
            <person name="Gibbons S.M."/>
            <person name="Avila-Pacheco J."/>
            <person name="Jiang X."/>
            <person name="Kearney S.M."/>
            <person name="Perrotta A.R."/>
            <person name="Berdy B."/>
            <person name="Zhao S."/>
            <person name="Lieberman T.D."/>
            <person name="Swanson P.K."/>
            <person name="Smith M."/>
            <person name="Roesemann S."/>
            <person name="Alexander J.E."/>
            <person name="Rich S.A."/>
            <person name="Livny J."/>
            <person name="Vlamakis H."/>
            <person name="Clish C."/>
            <person name="Bullock K."/>
            <person name="Deik A."/>
            <person name="Scott J."/>
            <person name="Pierce K.A."/>
            <person name="Xavier R.J."/>
            <person name="Alm E.J."/>
        </authorList>
    </citation>
    <scope>NUCLEOTIDE SEQUENCE [LARGE SCALE GENOMIC DNA]</scope>
    <source>
        <strain evidence="2 3">BIOML-A1</strain>
    </source>
</reference>
<dbReference type="InterPro" id="IPR052548">
    <property type="entry name" value="Type_VII_TA_antitoxin"/>
</dbReference>
<dbReference type="EMBL" id="WNAL01000003">
    <property type="protein sequence ID" value="MTR80552.1"/>
    <property type="molecule type" value="Genomic_DNA"/>
</dbReference>